<reference evidence="1 2" key="1">
    <citation type="submission" date="2020-02" db="EMBL/GenBank/DDBJ databases">
        <title>Whole-genome analyses of novel actinobacteria.</title>
        <authorList>
            <person name="Sahin N."/>
            <person name="Tatar D."/>
        </authorList>
    </citation>
    <scope>NUCLEOTIDE SEQUENCE [LARGE SCALE GENOMIC DNA]</scope>
    <source>
        <strain evidence="1 2">SB3404</strain>
    </source>
</reference>
<proteinExistence type="predicted"/>
<dbReference type="Proteomes" id="UP000477722">
    <property type="component" value="Unassembled WGS sequence"/>
</dbReference>
<evidence type="ECO:0008006" key="3">
    <source>
        <dbReference type="Google" id="ProtNLM"/>
    </source>
</evidence>
<dbReference type="RefSeq" id="WP_165297550.1">
    <property type="nucleotide sequence ID" value="NZ_JAAKZZ010000035.1"/>
</dbReference>
<evidence type="ECO:0000313" key="1">
    <source>
        <dbReference type="EMBL" id="NGO67894.1"/>
    </source>
</evidence>
<gene>
    <name evidence="1" type="ORF">G5C65_05885</name>
</gene>
<name>A0A6G4WTM3_9ACTN</name>
<keyword evidence="2" id="KW-1185">Reference proteome</keyword>
<protein>
    <recommendedName>
        <fullName evidence="3">Phage head morphogenesis domain-containing protein</fullName>
    </recommendedName>
</protein>
<accession>A0A6G4WTM3</accession>
<evidence type="ECO:0000313" key="2">
    <source>
        <dbReference type="Proteomes" id="UP000477722"/>
    </source>
</evidence>
<dbReference type="EMBL" id="JAAKZZ010000035">
    <property type="protein sequence ID" value="NGO67894.1"/>
    <property type="molecule type" value="Genomic_DNA"/>
</dbReference>
<sequence length="176" mass="19121">MAKFTPTPGLEAMVVRMVAPHIQRVARQVEVEAKRLAPPTKRWVTVADDKVRPTHISAQGQTVPDNLRFTVSSMDWDRHHRGVGPSTYMLQPRDESSRAVANLKNCRCTTMVDPQGIARNITTGQPIVTGKKVTVTVTARGPMVVEAEVGTVYPGGLVADGTHFMAKAAAIVAARR</sequence>
<organism evidence="1 2">
    <name type="scientific">Streptomyces boncukensis</name>
    <dbReference type="NCBI Taxonomy" id="2711219"/>
    <lineage>
        <taxon>Bacteria</taxon>
        <taxon>Bacillati</taxon>
        <taxon>Actinomycetota</taxon>
        <taxon>Actinomycetes</taxon>
        <taxon>Kitasatosporales</taxon>
        <taxon>Streptomycetaceae</taxon>
        <taxon>Streptomyces</taxon>
    </lineage>
</organism>
<comment type="caution">
    <text evidence="1">The sequence shown here is derived from an EMBL/GenBank/DDBJ whole genome shotgun (WGS) entry which is preliminary data.</text>
</comment>
<dbReference type="AlphaFoldDB" id="A0A6G4WTM3"/>